<evidence type="ECO:0000256" key="4">
    <source>
        <dbReference type="ARBA" id="ARBA00022833"/>
    </source>
</evidence>
<dbReference type="AlphaFoldDB" id="A0A8W8IS24"/>
<feature type="region of interest" description="Disordered" evidence="6">
    <location>
        <begin position="702"/>
        <end position="744"/>
    </location>
</feature>
<dbReference type="PANTHER" id="PTHR16515:SF58">
    <property type="entry name" value="ZINC FINGER PROTEIN 22"/>
    <property type="match status" value="1"/>
</dbReference>
<dbReference type="GO" id="GO:0005634">
    <property type="term" value="C:nucleus"/>
    <property type="evidence" value="ECO:0007669"/>
    <property type="project" value="TreeGrafter"/>
</dbReference>
<keyword evidence="9" id="KW-1185">Reference proteome</keyword>
<name>A0A8W8IS24_MAGGI</name>
<keyword evidence="4" id="KW-0862">Zinc</keyword>
<keyword evidence="2" id="KW-0677">Repeat</keyword>
<dbReference type="Proteomes" id="UP000005408">
    <property type="component" value="Unassembled WGS sequence"/>
</dbReference>
<dbReference type="FunFam" id="3.30.160.60:FF:000446">
    <property type="entry name" value="Zinc finger protein"/>
    <property type="match status" value="2"/>
</dbReference>
<feature type="compositionally biased region" description="Basic and acidic residues" evidence="6">
    <location>
        <begin position="465"/>
        <end position="476"/>
    </location>
</feature>
<keyword evidence="3 5" id="KW-0863">Zinc-finger</keyword>
<feature type="region of interest" description="Disordered" evidence="6">
    <location>
        <begin position="465"/>
        <end position="484"/>
    </location>
</feature>
<evidence type="ECO:0000313" key="8">
    <source>
        <dbReference type="EnsemblMetazoa" id="G15321.1:cds"/>
    </source>
</evidence>
<feature type="domain" description="C2H2-type" evidence="7">
    <location>
        <begin position="666"/>
        <end position="689"/>
    </location>
</feature>
<organism evidence="8 9">
    <name type="scientific">Magallana gigas</name>
    <name type="common">Pacific oyster</name>
    <name type="synonym">Crassostrea gigas</name>
    <dbReference type="NCBI Taxonomy" id="29159"/>
    <lineage>
        <taxon>Eukaryota</taxon>
        <taxon>Metazoa</taxon>
        <taxon>Spiralia</taxon>
        <taxon>Lophotrochozoa</taxon>
        <taxon>Mollusca</taxon>
        <taxon>Bivalvia</taxon>
        <taxon>Autobranchia</taxon>
        <taxon>Pteriomorphia</taxon>
        <taxon>Ostreida</taxon>
        <taxon>Ostreoidea</taxon>
        <taxon>Ostreidae</taxon>
        <taxon>Magallana</taxon>
    </lineage>
</organism>
<proteinExistence type="predicted"/>
<dbReference type="FunFam" id="3.30.160.60:FF:000624">
    <property type="entry name" value="zinc finger protein 697"/>
    <property type="match status" value="1"/>
</dbReference>
<protein>
    <recommendedName>
        <fullName evidence="7">C2H2-type domain-containing protein</fullName>
    </recommendedName>
</protein>
<dbReference type="InterPro" id="IPR050331">
    <property type="entry name" value="Zinc_finger"/>
</dbReference>
<feature type="domain" description="C2H2-type" evidence="7">
    <location>
        <begin position="609"/>
        <end position="636"/>
    </location>
</feature>
<dbReference type="InterPro" id="IPR036236">
    <property type="entry name" value="Znf_C2H2_sf"/>
</dbReference>
<evidence type="ECO:0000313" key="9">
    <source>
        <dbReference type="Proteomes" id="UP000005408"/>
    </source>
</evidence>
<evidence type="ECO:0000256" key="1">
    <source>
        <dbReference type="ARBA" id="ARBA00022723"/>
    </source>
</evidence>
<feature type="domain" description="C2H2-type" evidence="7">
    <location>
        <begin position="637"/>
        <end position="660"/>
    </location>
</feature>
<evidence type="ECO:0000256" key="2">
    <source>
        <dbReference type="ARBA" id="ARBA00022737"/>
    </source>
</evidence>
<dbReference type="GO" id="GO:0010468">
    <property type="term" value="P:regulation of gene expression"/>
    <property type="evidence" value="ECO:0007669"/>
    <property type="project" value="TreeGrafter"/>
</dbReference>
<dbReference type="SUPFAM" id="SSF57667">
    <property type="entry name" value="beta-beta-alpha zinc fingers"/>
    <property type="match status" value="3"/>
</dbReference>
<dbReference type="PROSITE" id="PS00028">
    <property type="entry name" value="ZINC_FINGER_C2H2_1"/>
    <property type="match status" value="5"/>
</dbReference>
<feature type="domain" description="C2H2-type" evidence="7">
    <location>
        <begin position="581"/>
        <end position="608"/>
    </location>
</feature>
<dbReference type="Gene3D" id="3.30.160.60">
    <property type="entry name" value="Classic Zinc Finger"/>
    <property type="match status" value="4"/>
</dbReference>
<dbReference type="Pfam" id="PF00096">
    <property type="entry name" value="zf-C2H2"/>
    <property type="match status" value="4"/>
</dbReference>
<evidence type="ECO:0000259" key="7">
    <source>
        <dbReference type="PROSITE" id="PS50157"/>
    </source>
</evidence>
<feature type="domain" description="C2H2-type" evidence="7">
    <location>
        <begin position="549"/>
        <end position="576"/>
    </location>
</feature>
<keyword evidence="1" id="KW-0479">Metal-binding</keyword>
<dbReference type="GO" id="GO:0008270">
    <property type="term" value="F:zinc ion binding"/>
    <property type="evidence" value="ECO:0007669"/>
    <property type="project" value="UniProtKB-KW"/>
</dbReference>
<dbReference type="InterPro" id="IPR013087">
    <property type="entry name" value="Znf_C2H2_type"/>
</dbReference>
<sequence>MQNNILNVHYEICRSRHDLAGKMDLGCNMEFNFPEPGQLNDSVFGGGNSSIADKLDLGTGQLLDTVSGTNQCVGHHDNADKHLSASDFHLDLGPANDLVTTSDFPLVNPVTDMGTDAVEDCSEGYSIVNAALEGGGMLPKQPIPTSNTLNLGNVTNIQPIQLNQANLLGMPAIQVIPIENMQLLSSIKSMGHCQNLQSSSANQIQQQNSNSSQMIHSNSPAAVLLGNVLLLQSLPSQINQSSITYSSISSHTQQGITTPNQILQISSDQNTAVSIQSTLTANSSCGKVNTEILDEGMTIKTLLQKSNRHACMQIRRQESSNFQDSMDGIQQQVLSTHQHQRKPLKVYMDKQTDTESLIQSKEPSDNQRNTKILVYGKNIALTFDCRNQNFVMESLTKAMKGNTSQCNKEVSIEIGKPSNVDADVDKKVMEGNSKSREVKYVSILNPPDPKKVKTESSVVLIAKTPDKDTEGKEHQTRKSLSASIENMSNSKEIQIEKDAILTECDGQLSHQTGGGESGGENADKMAVLSVVKRDQKCEEVEPEDEDRVYKCDLCSASFSRVGNYTRHRMIHTVNTQDNYRYKCSECGRLFLQRCDMKRHMLIHTKQEPHRCTVCDKGYIRKSDLVVHMRFHSKERAYKCNHCEKQFFQSGDLNRHVRNVHLLAPLLKCGHCNRQFVKESTLIRHMQTTHKDIIIKSLRDKLDKTPSDKQSSANLATSTVPRTGHTNSGVHQENQTKGNQTSTSC</sequence>
<evidence type="ECO:0000256" key="5">
    <source>
        <dbReference type="PROSITE-ProRule" id="PRU00042"/>
    </source>
</evidence>
<dbReference type="PANTHER" id="PTHR16515">
    <property type="entry name" value="PR DOMAIN ZINC FINGER PROTEIN"/>
    <property type="match status" value="1"/>
</dbReference>
<evidence type="ECO:0000256" key="6">
    <source>
        <dbReference type="SAM" id="MobiDB-lite"/>
    </source>
</evidence>
<accession>A0A8W8IS24</accession>
<dbReference type="PROSITE" id="PS50157">
    <property type="entry name" value="ZINC_FINGER_C2H2_2"/>
    <property type="match status" value="5"/>
</dbReference>
<reference evidence="8" key="1">
    <citation type="submission" date="2022-08" db="UniProtKB">
        <authorList>
            <consortium name="EnsemblMetazoa"/>
        </authorList>
    </citation>
    <scope>IDENTIFICATION</scope>
    <source>
        <strain evidence="8">05x7-T-G4-1.051#20</strain>
    </source>
</reference>
<dbReference type="EnsemblMetazoa" id="G15321.1">
    <property type="protein sequence ID" value="G15321.1:cds"/>
    <property type="gene ID" value="G15321"/>
</dbReference>
<feature type="compositionally biased region" description="Polar residues" evidence="6">
    <location>
        <begin position="707"/>
        <end position="744"/>
    </location>
</feature>
<evidence type="ECO:0000256" key="3">
    <source>
        <dbReference type="ARBA" id="ARBA00022771"/>
    </source>
</evidence>
<dbReference type="SMART" id="SM00355">
    <property type="entry name" value="ZnF_C2H2"/>
    <property type="match status" value="5"/>
</dbReference>